<keyword evidence="2" id="KW-0614">Plasmid</keyword>
<protein>
    <submittedName>
        <fullName evidence="2">Uncharacterized protein</fullName>
    </submittedName>
</protein>
<geneLocation type="plasmid" evidence="3">
    <name>prln1</name>
</geneLocation>
<dbReference type="AlphaFoldDB" id="A0A2K9ZD02"/>
<dbReference type="EMBL" id="CP025013">
    <property type="protein sequence ID" value="AUW46125.1"/>
    <property type="molecule type" value="Genomic_DNA"/>
</dbReference>
<organism evidence="2 3">
    <name type="scientific">Rhizobium leguminosarum</name>
    <dbReference type="NCBI Taxonomy" id="384"/>
    <lineage>
        <taxon>Bacteria</taxon>
        <taxon>Pseudomonadati</taxon>
        <taxon>Pseudomonadota</taxon>
        <taxon>Alphaproteobacteria</taxon>
        <taxon>Hyphomicrobiales</taxon>
        <taxon>Rhizobiaceae</taxon>
        <taxon>Rhizobium/Agrobacterium group</taxon>
        <taxon>Rhizobium</taxon>
    </lineage>
</organism>
<keyword evidence="1" id="KW-0812">Transmembrane</keyword>
<keyword evidence="1" id="KW-1133">Transmembrane helix</keyword>
<sequence length="64" mass="6790">MDYQRPVEACQTMMSVSVSGDNSERKAMHGYSRASSSSIAAPFIAIIAVGVLVLQEVIVGMIDA</sequence>
<gene>
    <name evidence="2" type="ORF">CUJ84_pRLN1000669</name>
</gene>
<dbReference type="Proteomes" id="UP000238523">
    <property type="component" value="Plasmid pRLN1"/>
</dbReference>
<name>A0A2K9ZD02_RHILE</name>
<evidence type="ECO:0000313" key="2">
    <source>
        <dbReference type="EMBL" id="AUW46125.1"/>
    </source>
</evidence>
<reference evidence="2 3" key="1">
    <citation type="submission" date="2017-11" db="EMBL/GenBank/DDBJ databases">
        <title>Complete genome of Rhizobium leguminosarum Norway, an ineffective micro-symbiont.</title>
        <authorList>
            <person name="Hoffrichter A."/>
            <person name="Liang J."/>
            <person name="Brachmann A."/>
            <person name="Marin M."/>
        </authorList>
    </citation>
    <scope>NUCLEOTIDE SEQUENCE [LARGE SCALE GENOMIC DNA]</scope>
    <source>
        <strain evidence="2 3">Norway</strain>
        <plasmid evidence="3">Plasmid prln1</plasmid>
    </source>
</reference>
<evidence type="ECO:0000256" key="1">
    <source>
        <dbReference type="SAM" id="Phobius"/>
    </source>
</evidence>
<dbReference type="RefSeq" id="WP_158686968.1">
    <property type="nucleotide sequence ID" value="NZ_CP025013.1"/>
</dbReference>
<accession>A0A2K9ZD02</accession>
<feature type="transmembrane region" description="Helical" evidence="1">
    <location>
        <begin position="39"/>
        <end position="62"/>
    </location>
</feature>
<proteinExistence type="predicted"/>
<keyword evidence="1" id="KW-0472">Membrane</keyword>
<evidence type="ECO:0000313" key="3">
    <source>
        <dbReference type="Proteomes" id="UP000238523"/>
    </source>
</evidence>